<evidence type="ECO:0000256" key="1">
    <source>
        <dbReference type="SAM" id="MobiDB-lite"/>
    </source>
</evidence>
<feature type="compositionally biased region" description="Basic and acidic residues" evidence="1">
    <location>
        <begin position="52"/>
        <end position="92"/>
    </location>
</feature>
<proteinExistence type="predicted"/>
<feature type="region of interest" description="Disordered" evidence="1">
    <location>
        <begin position="1"/>
        <end position="105"/>
    </location>
</feature>
<evidence type="ECO:0000313" key="3">
    <source>
        <dbReference type="Proteomes" id="UP001153328"/>
    </source>
</evidence>
<sequence>MLSAGDEGTHESTDDGGRGGNGVCGAGSRGVRPRQVEGGHGQRDGLAVVGLHADRSGDDGHTVRVRHDTDTDADGVGRADRRQVRAQDDRGGDPALRGVPARCRA</sequence>
<reference evidence="2" key="1">
    <citation type="submission" date="2021-06" db="EMBL/GenBank/DDBJ databases">
        <authorList>
            <person name="Arsene-Ploetze F."/>
        </authorList>
    </citation>
    <scope>NUCLEOTIDE SEQUENCE</scope>
    <source>
        <strain evidence="2">SBRY1</strain>
    </source>
</reference>
<feature type="compositionally biased region" description="Gly residues" evidence="1">
    <location>
        <begin position="18"/>
        <end position="28"/>
    </location>
</feature>
<accession>A0A9W4H1Z9</accession>
<keyword evidence="3" id="KW-1185">Reference proteome</keyword>
<evidence type="ECO:0000313" key="2">
    <source>
        <dbReference type="EMBL" id="CAG7643745.1"/>
    </source>
</evidence>
<dbReference type="AlphaFoldDB" id="A0A9W4H1Z9"/>
<dbReference type="Proteomes" id="UP001153328">
    <property type="component" value="Unassembled WGS sequence"/>
</dbReference>
<organism evidence="2 3">
    <name type="scientific">Actinacidiphila bryophytorum</name>
    <dbReference type="NCBI Taxonomy" id="1436133"/>
    <lineage>
        <taxon>Bacteria</taxon>
        <taxon>Bacillati</taxon>
        <taxon>Actinomycetota</taxon>
        <taxon>Actinomycetes</taxon>
        <taxon>Kitasatosporales</taxon>
        <taxon>Streptomycetaceae</taxon>
        <taxon>Actinacidiphila</taxon>
    </lineage>
</organism>
<dbReference type="EMBL" id="CAJVAX010000017">
    <property type="protein sequence ID" value="CAG7643745.1"/>
    <property type="molecule type" value="Genomic_DNA"/>
</dbReference>
<name>A0A9W4H1Z9_9ACTN</name>
<comment type="caution">
    <text evidence="2">The sequence shown here is derived from an EMBL/GenBank/DDBJ whole genome shotgun (WGS) entry which is preliminary data.</text>
</comment>
<protein>
    <submittedName>
        <fullName evidence="2">Uncharacterized protein</fullName>
    </submittedName>
</protein>
<gene>
    <name evidence="2" type="ORF">SBRY_30885</name>
</gene>
<feature type="compositionally biased region" description="Basic and acidic residues" evidence="1">
    <location>
        <begin position="7"/>
        <end position="17"/>
    </location>
</feature>
<feature type="compositionally biased region" description="Basic and acidic residues" evidence="1">
    <location>
        <begin position="34"/>
        <end position="43"/>
    </location>
</feature>